<name>A0A915EKQ7_9BILA</name>
<dbReference type="Gene3D" id="1.10.10.60">
    <property type="entry name" value="Homeodomain-like"/>
    <property type="match status" value="1"/>
</dbReference>
<evidence type="ECO:0000313" key="6">
    <source>
        <dbReference type="WBParaSite" id="jg7774"/>
    </source>
</evidence>
<dbReference type="SUPFAM" id="SSF46689">
    <property type="entry name" value="Homeodomain-like"/>
    <property type="match status" value="1"/>
</dbReference>
<dbReference type="GO" id="GO:0005634">
    <property type="term" value="C:nucleus"/>
    <property type="evidence" value="ECO:0007669"/>
    <property type="project" value="UniProtKB-SubCell"/>
</dbReference>
<dbReference type="AlphaFoldDB" id="A0A915EKQ7"/>
<dbReference type="PROSITE" id="PS51253">
    <property type="entry name" value="HTH_CENPB"/>
    <property type="match status" value="1"/>
</dbReference>
<feature type="compositionally biased region" description="Polar residues" evidence="3">
    <location>
        <begin position="1"/>
        <end position="10"/>
    </location>
</feature>
<keyword evidence="2" id="KW-0238">DNA-binding</keyword>
<organism evidence="5 6">
    <name type="scientific">Ditylenchus dipsaci</name>
    <dbReference type="NCBI Taxonomy" id="166011"/>
    <lineage>
        <taxon>Eukaryota</taxon>
        <taxon>Metazoa</taxon>
        <taxon>Ecdysozoa</taxon>
        <taxon>Nematoda</taxon>
        <taxon>Chromadorea</taxon>
        <taxon>Rhabditida</taxon>
        <taxon>Tylenchina</taxon>
        <taxon>Tylenchomorpha</taxon>
        <taxon>Sphaerularioidea</taxon>
        <taxon>Anguinidae</taxon>
        <taxon>Anguininae</taxon>
        <taxon>Ditylenchus</taxon>
    </lineage>
</organism>
<accession>A0A915EKQ7</accession>
<protein>
    <submittedName>
        <fullName evidence="6">HTH CENPB-type domain-containing protein</fullName>
    </submittedName>
</protein>
<keyword evidence="5" id="KW-1185">Reference proteome</keyword>
<proteinExistence type="predicted"/>
<dbReference type="InterPro" id="IPR009057">
    <property type="entry name" value="Homeodomain-like_sf"/>
</dbReference>
<sequence>MADTMENTLQDTEEKHELDDTNMSLLLNDSQDSQTNRKRHNHYDVTTKLEAIQWARTISINSASRQYGVDRKCVKRWMVQEDELHNLLNTPSGSKRKRLYGGGRSVLHPDLDEELASWVREMKQNKESISRRIISNKAMQLFSNTEVKISNGWLSSFMKRHNFMQQRDTAPRLIPNQKVMLNQLLIFSWVWKKGVQQPFLQLLGIGFDHVELRFFKGEEAIPLVVPNIRGQVYPVLYVEDNAILDAKFSSFDSKMPFGYEEIMIEQTLL</sequence>
<dbReference type="SMART" id="SM00674">
    <property type="entry name" value="CENPB"/>
    <property type="match status" value="1"/>
</dbReference>
<dbReference type="PANTHER" id="PTHR20951:SF2">
    <property type="entry name" value="SPRY DOMAIN-CONTAINING PROTEIN 7"/>
    <property type="match status" value="1"/>
</dbReference>
<reference evidence="6" key="1">
    <citation type="submission" date="2022-11" db="UniProtKB">
        <authorList>
            <consortium name="WormBaseParasite"/>
        </authorList>
    </citation>
    <scope>IDENTIFICATION</scope>
</reference>
<dbReference type="Pfam" id="PF03221">
    <property type="entry name" value="HTH_Tnp_Tc5"/>
    <property type="match status" value="1"/>
</dbReference>
<dbReference type="GO" id="GO:0003677">
    <property type="term" value="F:DNA binding"/>
    <property type="evidence" value="ECO:0007669"/>
    <property type="project" value="UniProtKB-KW"/>
</dbReference>
<evidence type="ECO:0000256" key="3">
    <source>
        <dbReference type="SAM" id="MobiDB-lite"/>
    </source>
</evidence>
<dbReference type="InterPro" id="IPR006600">
    <property type="entry name" value="HTH_CenpB_DNA-bd_dom"/>
</dbReference>
<feature type="domain" description="HTH CENPB-type" evidence="4">
    <location>
        <begin position="99"/>
        <end position="167"/>
    </location>
</feature>
<dbReference type="Proteomes" id="UP000887574">
    <property type="component" value="Unplaced"/>
</dbReference>
<dbReference type="InterPro" id="IPR035766">
    <property type="entry name" value="SPRYD7"/>
</dbReference>
<dbReference type="PANTHER" id="PTHR20951">
    <property type="entry name" value="C13ORF1 PROTEIN-RELATED"/>
    <property type="match status" value="1"/>
</dbReference>
<evidence type="ECO:0000256" key="1">
    <source>
        <dbReference type="ARBA" id="ARBA00004123"/>
    </source>
</evidence>
<evidence type="ECO:0000256" key="2">
    <source>
        <dbReference type="ARBA" id="ARBA00023125"/>
    </source>
</evidence>
<evidence type="ECO:0000259" key="4">
    <source>
        <dbReference type="PROSITE" id="PS51253"/>
    </source>
</evidence>
<evidence type="ECO:0000313" key="5">
    <source>
        <dbReference type="Proteomes" id="UP000887574"/>
    </source>
</evidence>
<dbReference type="WBParaSite" id="jg7774">
    <property type="protein sequence ID" value="jg7774"/>
    <property type="gene ID" value="jg7774"/>
</dbReference>
<feature type="region of interest" description="Disordered" evidence="3">
    <location>
        <begin position="1"/>
        <end position="21"/>
    </location>
</feature>
<comment type="subcellular location">
    <subcellularLocation>
        <location evidence="1">Nucleus</location>
    </subcellularLocation>
</comment>